<dbReference type="InterPro" id="IPR000408">
    <property type="entry name" value="Reg_chr_condens"/>
</dbReference>
<feature type="region of interest" description="Disordered" evidence="4">
    <location>
        <begin position="1"/>
        <end position="128"/>
    </location>
</feature>
<dbReference type="PANTHER" id="PTHR45982:SF1">
    <property type="entry name" value="REGULATOR OF CHROMOSOME CONDENSATION"/>
    <property type="match status" value="1"/>
</dbReference>
<feature type="compositionally biased region" description="Acidic residues" evidence="4">
    <location>
        <begin position="88"/>
        <end position="98"/>
    </location>
</feature>
<sequence>MPPKRADAASTATKKAAPKAASTSKTAAPKPAKPTTKKTTTAKTTTKKTATKPAKAAPAKVAKPAAKAPAKRGRTAKKAEPKEKPVAEAEEAIVDDETENAKESFSTTNMTTPEPEPAPANISRKRKAAEPVTEVPIAKKIKVARLKEEEKNIAPNQKLHVFVFGEGSSGELGLGTAKNAVDVKRPRLNPHLQADNVGVVQVATGGMHVLALTHDNKILTWGVNDQGSLGRDTTWEGGLVDIDDNKSDDSSDSGSDSGMNPREATPTAIPADAFPEGTKFVQVAAGDSASFALTDDGLVYGWGTFRSNEGIFGFTKTIYVQRTPMLIEGLKKIRHISCGANHVLALDSNGNVFAWGSGQQNQLGRRVVERTKHEGLVPREFGLPRKRISQVACGSYHSFALDTSGNVWAWGLNNFGETGIPDNAGEDDAVVLKPTKVESLSGMNIKMIAGGGHHSAAITEEGDCLVWGRLDGYQMGIAMDTLKAKSEDEVVKDEHNRPRILKVPTALPTVKPASFISCGTDHNIAITKEGKAYAWGFSANYQTGLGTDDDVEVATMIDNTAVREKKLNWAGAGGQYSILTAPADVAPQVNGTN</sequence>
<dbReference type="EMBL" id="JBBWRZ010000004">
    <property type="protein sequence ID" value="KAK8238100.1"/>
    <property type="molecule type" value="Genomic_DNA"/>
</dbReference>
<comment type="caution">
    <text evidence="6">The sequence shown here is derived from an EMBL/GenBank/DDBJ whole genome shotgun (WGS) entry which is preliminary data.</text>
</comment>
<feature type="repeat" description="RCC1" evidence="3">
    <location>
        <begin position="350"/>
        <end position="404"/>
    </location>
</feature>
<dbReference type="InterPro" id="IPR058923">
    <property type="entry name" value="RCC1-like_dom"/>
</dbReference>
<feature type="repeat" description="RCC1" evidence="3">
    <location>
        <begin position="405"/>
        <end position="461"/>
    </location>
</feature>
<evidence type="ECO:0000256" key="2">
    <source>
        <dbReference type="ARBA" id="ARBA00022737"/>
    </source>
</evidence>
<name>A0ABR1YSY2_9PEZI</name>
<feature type="repeat" description="RCC1" evidence="3">
    <location>
        <begin position="216"/>
        <end position="296"/>
    </location>
</feature>
<protein>
    <submittedName>
        <fullName evidence="6">Ran exchange factor Prp20/Pim1</fullName>
    </submittedName>
</protein>
<dbReference type="PRINTS" id="PR00633">
    <property type="entry name" value="RCCNDNSATION"/>
</dbReference>
<feature type="domain" description="RCC1-like" evidence="5">
    <location>
        <begin position="160"/>
        <end position="578"/>
    </location>
</feature>
<feature type="repeat" description="RCC1" evidence="3">
    <location>
        <begin position="462"/>
        <end position="529"/>
    </location>
</feature>
<keyword evidence="2" id="KW-0677">Repeat</keyword>
<proteinExistence type="predicted"/>
<accession>A0ABR1YSY2</accession>
<dbReference type="Pfam" id="PF25390">
    <property type="entry name" value="WD40_RLD"/>
    <property type="match status" value="1"/>
</dbReference>
<keyword evidence="7" id="KW-1185">Reference proteome</keyword>
<evidence type="ECO:0000259" key="5">
    <source>
        <dbReference type="Pfam" id="PF25390"/>
    </source>
</evidence>
<dbReference type="SUPFAM" id="SSF50985">
    <property type="entry name" value="RCC1/BLIP-II"/>
    <property type="match status" value="1"/>
</dbReference>
<dbReference type="Proteomes" id="UP001492380">
    <property type="component" value="Unassembled WGS sequence"/>
</dbReference>
<feature type="compositionally biased region" description="Low complexity" evidence="4">
    <location>
        <begin position="51"/>
        <end position="68"/>
    </location>
</feature>
<reference evidence="6 7" key="1">
    <citation type="submission" date="2024-04" db="EMBL/GenBank/DDBJ databases">
        <title>Phyllosticta paracitricarpa is synonymous to the EU quarantine fungus P. citricarpa based on phylogenomic analyses.</title>
        <authorList>
            <consortium name="Lawrence Berkeley National Laboratory"/>
            <person name="Van Ingen-Buijs V.A."/>
            <person name="Van Westerhoven A.C."/>
            <person name="Haridas S."/>
            <person name="Skiadas P."/>
            <person name="Martin F."/>
            <person name="Groenewald J.Z."/>
            <person name="Crous P.W."/>
            <person name="Seidl M.F."/>
        </authorList>
    </citation>
    <scope>NUCLEOTIDE SEQUENCE [LARGE SCALE GENOMIC DNA]</scope>
    <source>
        <strain evidence="6 7">CBS 123374</strain>
    </source>
</reference>
<dbReference type="InterPro" id="IPR051553">
    <property type="entry name" value="Ran_GTPase-activating"/>
</dbReference>
<dbReference type="PROSITE" id="PS00626">
    <property type="entry name" value="RCC1_2"/>
    <property type="match status" value="2"/>
</dbReference>
<feature type="repeat" description="RCC1" evidence="3">
    <location>
        <begin position="530"/>
        <end position="583"/>
    </location>
</feature>
<evidence type="ECO:0000256" key="3">
    <source>
        <dbReference type="PROSITE-ProRule" id="PRU00235"/>
    </source>
</evidence>
<evidence type="ECO:0000313" key="6">
    <source>
        <dbReference type="EMBL" id="KAK8238100.1"/>
    </source>
</evidence>
<evidence type="ECO:0000256" key="1">
    <source>
        <dbReference type="ARBA" id="ARBA00022658"/>
    </source>
</evidence>
<evidence type="ECO:0000313" key="7">
    <source>
        <dbReference type="Proteomes" id="UP001492380"/>
    </source>
</evidence>
<feature type="compositionally biased region" description="Polar residues" evidence="4">
    <location>
        <begin position="103"/>
        <end position="112"/>
    </location>
</feature>
<dbReference type="PROSITE" id="PS50012">
    <property type="entry name" value="RCC1_3"/>
    <property type="match status" value="7"/>
</dbReference>
<feature type="repeat" description="RCC1" evidence="3">
    <location>
        <begin position="297"/>
        <end position="349"/>
    </location>
</feature>
<evidence type="ECO:0000256" key="4">
    <source>
        <dbReference type="SAM" id="MobiDB-lite"/>
    </source>
</evidence>
<feature type="repeat" description="RCC1" evidence="3">
    <location>
        <begin position="159"/>
        <end position="215"/>
    </location>
</feature>
<dbReference type="Gene3D" id="2.130.10.30">
    <property type="entry name" value="Regulator of chromosome condensation 1/beta-lactamase-inhibitor protein II"/>
    <property type="match status" value="1"/>
</dbReference>
<gene>
    <name evidence="6" type="ORF">HDK90DRAFT_482336</name>
</gene>
<dbReference type="PANTHER" id="PTHR45982">
    <property type="entry name" value="REGULATOR OF CHROMOSOME CONDENSATION"/>
    <property type="match status" value="1"/>
</dbReference>
<dbReference type="InterPro" id="IPR009091">
    <property type="entry name" value="RCC1/BLIP-II"/>
</dbReference>
<feature type="compositionally biased region" description="Low complexity" evidence="4">
    <location>
        <begin position="8"/>
        <end position="44"/>
    </location>
</feature>
<organism evidence="6 7">
    <name type="scientific">Phyllosticta capitalensis</name>
    <dbReference type="NCBI Taxonomy" id="121624"/>
    <lineage>
        <taxon>Eukaryota</taxon>
        <taxon>Fungi</taxon>
        <taxon>Dikarya</taxon>
        <taxon>Ascomycota</taxon>
        <taxon>Pezizomycotina</taxon>
        <taxon>Dothideomycetes</taxon>
        <taxon>Dothideomycetes incertae sedis</taxon>
        <taxon>Botryosphaeriales</taxon>
        <taxon>Phyllostictaceae</taxon>
        <taxon>Phyllosticta</taxon>
    </lineage>
</organism>
<feature type="region of interest" description="Disordered" evidence="4">
    <location>
        <begin position="234"/>
        <end position="272"/>
    </location>
</feature>
<keyword evidence="1" id="KW-0344">Guanine-nucleotide releasing factor</keyword>
<feature type="compositionally biased region" description="Basic and acidic residues" evidence="4">
    <location>
        <begin position="77"/>
        <end position="87"/>
    </location>
</feature>